<dbReference type="AlphaFoldDB" id="A0A645G6X7"/>
<evidence type="ECO:0000313" key="1">
    <source>
        <dbReference type="EMBL" id="MPN22647.1"/>
    </source>
</evidence>
<reference evidence="1" key="1">
    <citation type="submission" date="2019-08" db="EMBL/GenBank/DDBJ databases">
        <authorList>
            <person name="Kucharzyk K."/>
            <person name="Murdoch R.W."/>
            <person name="Higgins S."/>
            <person name="Loffler F."/>
        </authorList>
    </citation>
    <scope>NUCLEOTIDE SEQUENCE</scope>
</reference>
<dbReference type="EMBL" id="VSSQ01070932">
    <property type="protein sequence ID" value="MPN22647.1"/>
    <property type="molecule type" value="Genomic_DNA"/>
</dbReference>
<gene>
    <name evidence="1" type="ORF">SDC9_170030</name>
</gene>
<organism evidence="1">
    <name type="scientific">bioreactor metagenome</name>
    <dbReference type="NCBI Taxonomy" id="1076179"/>
    <lineage>
        <taxon>unclassified sequences</taxon>
        <taxon>metagenomes</taxon>
        <taxon>ecological metagenomes</taxon>
    </lineage>
</organism>
<name>A0A645G6X7_9ZZZZ</name>
<proteinExistence type="predicted"/>
<protein>
    <submittedName>
        <fullName evidence="1">Uncharacterized protein</fullName>
    </submittedName>
</protein>
<comment type="caution">
    <text evidence="1">The sequence shown here is derived from an EMBL/GenBank/DDBJ whole genome shotgun (WGS) entry which is preliminary data.</text>
</comment>
<accession>A0A645G6X7</accession>
<sequence>MVKGVVERHYHDVTRYTASTFLRMKLGEALAKRQIAPNISGTEAEAKAQLTKP</sequence>